<dbReference type="OrthoDB" id="2286242at2759"/>
<protein>
    <recommendedName>
        <fullName evidence="8">CCHC-type domain-containing protein</fullName>
    </recommendedName>
</protein>
<evidence type="ECO:0000313" key="6">
    <source>
        <dbReference type="EMBL" id="CAH0712872.1"/>
    </source>
</evidence>
<dbReference type="AlphaFoldDB" id="A0A8S4HV38"/>
<dbReference type="PANTHER" id="PTHR33198">
    <property type="entry name" value="ANK_REP_REGION DOMAIN-CONTAINING PROTEIN-RELATED"/>
    <property type="match status" value="1"/>
</dbReference>
<dbReference type="InterPro" id="IPR001969">
    <property type="entry name" value="Aspartic_peptidase_AS"/>
</dbReference>
<dbReference type="GO" id="GO:0003676">
    <property type="term" value="F:nucleic acid binding"/>
    <property type="evidence" value="ECO:0007669"/>
    <property type="project" value="InterPro"/>
</dbReference>
<proteinExistence type="predicted"/>
<gene>
    <name evidence="6" type="ORF">BINO364_LOCUS95</name>
</gene>
<evidence type="ECO:0000256" key="1">
    <source>
        <dbReference type="ARBA" id="ARBA00022801"/>
    </source>
</evidence>
<dbReference type="InterPro" id="IPR021109">
    <property type="entry name" value="Peptidase_aspartic_dom_sf"/>
</dbReference>
<dbReference type="SUPFAM" id="SSF57756">
    <property type="entry name" value="Retrovirus zinc finger-like domains"/>
    <property type="match status" value="1"/>
</dbReference>
<dbReference type="PROSITE" id="PS50158">
    <property type="entry name" value="ZF_CCHC"/>
    <property type="match status" value="1"/>
</dbReference>
<evidence type="ECO:0008006" key="8">
    <source>
        <dbReference type="Google" id="ProtNLM"/>
    </source>
</evidence>
<dbReference type="PROSITE" id="PS00141">
    <property type="entry name" value="ASP_PROTEASE"/>
    <property type="match status" value="1"/>
</dbReference>
<evidence type="ECO:0000259" key="5">
    <source>
        <dbReference type="PROSITE" id="PS50175"/>
    </source>
</evidence>
<evidence type="ECO:0000259" key="4">
    <source>
        <dbReference type="PROSITE" id="PS50158"/>
    </source>
</evidence>
<evidence type="ECO:0000256" key="3">
    <source>
        <dbReference type="SAM" id="MobiDB-lite"/>
    </source>
</evidence>
<reference evidence="6" key="1">
    <citation type="submission" date="2021-12" db="EMBL/GenBank/DDBJ databases">
        <authorList>
            <person name="Martin H S."/>
        </authorList>
    </citation>
    <scope>NUCLEOTIDE SEQUENCE</scope>
</reference>
<keyword evidence="1" id="KW-0378">Hydrolase</keyword>
<keyword evidence="2" id="KW-0479">Metal-binding</keyword>
<keyword evidence="2" id="KW-0863">Zinc-finger</keyword>
<accession>A0A8S4HV38</accession>
<feature type="domain" description="CCHC-type" evidence="4">
    <location>
        <begin position="242"/>
        <end position="256"/>
    </location>
</feature>
<dbReference type="InterPro" id="IPR036875">
    <property type="entry name" value="Znf_CCHC_sf"/>
</dbReference>
<evidence type="ECO:0000313" key="7">
    <source>
        <dbReference type="Proteomes" id="UP000838878"/>
    </source>
</evidence>
<dbReference type="GO" id="GO:0008270">
    <property type="term" value="F:zinc ion binding"/>
    <property type="evidence" value="ECO:0007669"/>
    <property type="project" value="UniProtKB-KW"/>
</dbReference>
<dbReference type="Proteomes" id="UP000838878">
    <property type="component" value="Chromosome 1"/>
</dbReference>
<feature type="region of interest" description="Disordered" evidence="3">
    <location>
        <begin position="1"/>
        <end position="27"/>
    </location>
</feature>
<dbReference type="InterPro" id="IPR001995">
    <property type="entry name" value="Peptidase_A2_cat"/>
</dbReference>
<keyword evidence="7" id="KW-1185">Reference proteome</keyword>
<dbReference type="Gene3D" id="4.10.60.10">
    <property type="entry name" value="Zinc finger, CCHC-type"/>
    <property type="match status" value="1"/>
</dbReference>
<feature type="domain" description="Peptidase A2" evidence="5">
    <location>
        <begin position="299"/>
        <end position="315"/>
    </location>
</feature>
<dbReference type="SMART" id="SM00343">
    <property type="entry name" value="ZnF_C2HC"/>
    <property type="match status" value="2"/>
</dbReference>
<dbReference type="GO" id="GO:0004190">
    <property type="term" value="F:aspartic-type endopeptidase activity"/>
    <property type="evidence" value="ECO:0007669"/>
    <property type="project" value="InterPro"/>
</dbReference>
<dbReference type="EMBL" id="OV170221">
    <property type="protein sequence ID" value="CAH0712872.1"/>
    <property type="molecule type" value="Genomic_DNA"/>
</dbReference>
<dbReference type="InterPro" id="IPR001878">
    <property type="entry name" value="Znf_CCHC"/>
</dbReference>
<name>A0A8S4HV38_9NEOP</name>
<dbReference type="GO" id="GO:0006508">
    <property type="term" value="P:proteolysis"/>
    <property type="evidence" value="ECO:0007669"/>
    <property type="project" value="InterPro"/>
</dbReference>
<sequence>MVADEAQTSSVRQPDSERNQQLKMAPPGTFSFVPAEWPKYITRFKRYMSVSGNEELSDKSKIDFLLYSMGDKAEDIIIQFDKNLTYTELLQSFDKFFFPKKNVIYERFKFNSRVQKEGEDFDQFVTDLHKLAEGCEYNLLKEELIRDRVVIGIRDRNISDRMLLKNDLKLEEAIQMGKQAEIQKKESMIIRENKEESEINRVKVGTTTAQRNNEELQLKGNCWFCGQKRHPRCKCPASNITCFKCRKTGHFARLCRAKIVKNIEKEEIGTTYEVSFCESKQKYLIDVDVFQEDQFISKVKFLIDTGADISAIPDNIIKGCGLSIVKSDDVIKGPDGTKLVVLGTTNLKLRSFIVSTSKGKYRRNRWHLNKAIDCNPSYGDSSFLHFDDVCSGGYNNTEGQSSGVSDQNEILINTDIASSAEDESINNNGEQVQRRSERLVRRPRYLDDYEC</sequence>
<dbReference type="PROSITE" id="PS50175">
    <property type="entry name" value="ASP_PROT_RETROV"/>
    <property type="match status" value="1"/>
</dbReference>
<evidence type="ECO:0000256" key="2">
    <source>
        <dbReference type="PROSITE-ProRule" id="PRU00047"/>
    </source>
</evidence>
<dbReference type="PANTHER" id="PTHR33198:SF20">
    <property type="entry name" value="RETROTRANSPOSON GAG DOMAIN-CONTAINING PROTEIN"/>
    <property type="match status" value="1"/>
</dbReference>
<keyword evidence="2" id="KW-0862">Zinc</keyword>
<feature type="non-terminal residue" evidence="6">
    <location>
        <position position="451"/>
    </location>
</feature>
<dbReference type="SUPFAM" id="SSF50630">
    <property type="entry name" value="Acid proteases"/>
    <property type="match status" value="1"/>
</dbReference>
<feature type="compositionally biased region" description="Polar residues" evidence="3">
    <location>
        <begin position="1"/>
        <end position="13"/>
    </location>
</feature>
<organism evidence="6 7">
    <name type="scientific">Brenthis ino</name>
    <name type="common">lesser marbled fritillary</name>
    <dbReference type="NCBI Taxonomy" id="405034"/>
    <lineage>
        <taxon>Eukaryota</taxon>
        <taxon>Metazoa</taxon>
        <taxon>Ecdysozoa</taxon>
        <taxon>Arthropoda</taxon>
        <taxon>Hexapoda</taxon>
        <taxon>Insecta</taxon>
        <taxon>Pterygota</taxon>
        <taxon>Neoptera</taxon>
        <taxon>Endopterygota</taxon>
        <taxon>Lepidoptera</taxon>
        <taxon>Glossata</taxon>
        <taxon>Ditrysia</taxon>
        <taxon>Papilionoidea</taxon>
        <taxon>Nymphalidae</taxon>
        <taxon>Heliconiinae</taxon>
        <taxon>Argynnini</taxon>
        <taxon>Brenthis</taxon>
    </lineage>
</organism>